<gene>
    <name evidence="3" type="ORF">HNQ86_001760</name>
    <name evidence="2" type="ORF">LF63_0102350</name>
</gene>
<keyword evidence="4" id="KW-1185">Reference proteome</keyword>
<reference evidence="2 4" key="1">
    <citation type="submission" date="2014-09" db="EMBL/GenBank/DDBJ databases">
        <title>Xanthomonadaceae 3.5X direct submission.</title>
        <authorList>
            <person name="Fang T."/>
            <person name="Wang H."/>
        </authorList>
    </citation>
    <scope>NUCLEOTIDE SEQUENCE [LARGE SCALE GENOMIC DNA]</scope>
    <source>
        <strain evidence="2 4">3.5X</strain>
    </source>
</reference>
<dbReference type="OrthoDB" id="4378831at2"/>
<dbReference type="HOGENOM" id="CLU_005049_5_2_6"/>
<dbReference type="InterPro" id="IPR018712">
    <property type="entry name" value="Tle1-like_cat"/>
</dbReference>
<dbReference type="Gene3D" id="3.40.50.1820">
    <property type="entry name" value="alpha/beta hydrolase"/>
    <property type="match status" value="1"/>
</dbReference>
<dbReference type="EMBL" id="JROI01000007">
    <property type="protein sequence ID" value="KGI78807.1"/>
    <property type="molecule type" value="Genomic_DNA"/>
</dbReference>
<protein>
    <submittedName>
        <fullName evidence="3">Uncharacterized protein (DUF2235 family)</fullName>
    </submittedName>
</protein>
<sequence length="394" mass="44606">MNAAETSAASPRNLLVFCDGTNNEFCEHNTNVVRLLASATRDTQRQIAFYDPGVGTFPATGALTPISKRVTQLLGSAFGFGMSRNVGLCYDFLLQHYRPGDRIFLFGFSRGAYTARVLAALIHVCGLLRVYNPNLAAYALRLFRKEAGAAKRRNDREERRTQRYQHLQLPLCDAFRETFSSTPPIHFLGVWDTVSSVGSIYNPFKLPFTRWNPSVRAVRHAVSIDERRKFFRTNLWSDGTQDSDVKQIWFAGVHSDVGGGYANAESGLSKIALAWMMDEAVPFGLELDPAMRAQVLADPPPDPLAKMHNALDHLGWKLAQWMPRREWVRIPNTPQFRPRWRFSPAQLPRYIADGSVIHSSVHRRVQEDPGYRPVNLPDSALDESGVRREFIYPR</sequence>
<dbReference type="PANTHER" id="PTHR33840">
    <property type="match status" value="1"/>
</dbReference>
<organism evidence="2 4">
    <name type="scientific">Oleiagrimonas soli</name>
    <dbReference type="NCBI Taxonomy" id="1543381"/>
    <lineage>
        <taxon>Bacteria</taxon>
        <taxon>Pseudomonadati</taxon>
        <taxon>Pseudomonadota</taxon>
        <taxon>Gammaproteobacteria</taxon>
        <taxon>Lysobacterales</taxon>
        <taxon>Rhodanobacteraceae</taxon>
        <taxon>Oleiagrimonas</taxon>
    </lineage>
</organism>
<evidence type="ECO:0000313" key="2">
    <source>
        <dbReference type="EMBL" id="KGI78807.1"/>
    </source>
</evidence>
<evidence type="ECO:0000313" key="3">
    <source>
        <dbReference type="EMBL" id="MBB6184415.1"/>
    </source>
</evidence>
<dbReference type="SUPFAM" id="SSF53474">
    <property type="entry name" value="alpha/beta-Hydrolases"/>
    <property type="match status" value="1"/>
</dbReference>
<proteinExistence type="predicted"/>
<evidence type="ECO:0000259" key="1">
    <source>
        <dbReference type="Pfam" id="PF09994"/>
    </source>
</evidence>
<reference evidence="3 5" key="2">
    <citation type="submission" date="2020-08" db="EMBL/GenBank/DDBJ databases">
        <title>Genomic Encyclopedia of Type Strains, Phase IV (KMG-IV): sequencing the most valuable type-strain genomes for metagenomic binning, comparative biology and taxonomic classification.</title>
        <authorList>
            <person name="Goeker M."/>
        </authorList>
    </citation>
    <scope>NUCLEOTIDE SEQUENCE [LARGE SCALE GENOMIC DNA]</scope>
    <source>
        <strain evidence="3 5">DSM 107085</strain>
    </source>
</reference>
<dbReference type="RefSeq" id="WP_043099371.1">
    <property type="nucleotide sequence ID" value="NZ_JACHET010000001.1"/>
</dbReference>
<comment type="caution">
    <text evidence="2">The sequence shown here is derived from an EMBL/GenBank/DDBJ whole genome shotgun (WGS) entry which is preliminary data.</text>
</comment>
<dbReference type="EMBL" id="JACHET010000001">
    <property type="protein sequence ID" value="MBB6184415.1"/>
    <property type="molecule type" value="Genomic_DNA"/>
</dbReference>
<dbReference type="AlphaFoldDB" id="A0A099CYW5"/>
<accession>A0A099CYW5</accession>
<dbReference type="InterPro" id="IPR029058">
    <property type="entry name" value="AB_hydrolase_fold"/>
</dbReference>
<dbReference type="PANTHER" id="PTHR33840:SF1">
    <property type="entry name" value="TLE1 PHOSPHOLIPASE DOMAIN-CONTAINING PROTEIN"/>
    <property type="match status" value="1"/>
</dbReference>
<evidence type="ECO:0000313" key="4">
    <source>
        <dbReference type="Proteomes" id="UP000029708"/>
    </source>
</evidence>
<evidence type="ECO:0000313" key="5">
    <source>
        <dbReference type="Proteomes" id="UP000560000"/>
    </source>
</evidence>
<feature type="domain" description="T6SS Phospholipase effector Tle1-like catalytic" evidence="1">
    <location>
        <begin position="12"/>
        <end position="279"/>
    </location>
</feature>
<name>A0A099CYW5_9GAMM</name>
<dbReference type="Pfam" id="PF09994">
    <property type="entry name" value="T6SS_Tle1-like_cat"/>
    <property type="match status" value="1"/>
</dbReference>
<dbReference type="Proteomes" id="UP000029708">
    <property type="component" value="Unassembled WGS sequence"/>
</dbReference>
<dbReference type="Proteomes" id="UP000560000">
    <property type="component" value="Unassembled WGS sequence"/>
</dbReference>